<gene>
    <name evidence="2" type="ORF">niasHS_004671</name>
</gene>
<dbReference type="PANTHER" id="PTHR47022">
    <property type="entry name" value="BTB AND MATH DOMAIN-CONTAINING PROTEIN 36-RELATED"/>
    <property type="match status" value="1"/>
</dbReference>
<feature type="domain" description="MATH" evidence="1">
    <location>
        <begin position="14"/>
        <end position="150"/>
    </location>
</feature>
<keyword evidence="3" id="KW-1185">Reference proteome</keyword>
<dbReference type="Proteomes" id="UP001620645">
    <property type="component" value="Unassembled WGS sequence"/>
</dbReference>
<evidence type="ECO:0000259" key="1">
    <source>
        <dbReference type="PROSITE" id="PS50144"/>
    </source>
</evidence>
<dbReference type="SUPFAM" id="SSF49599">
    <property type="entry name" value="TRAF domain-like"/>
    <property type="match status" value="2"/>
</dbReference>
<dbReference type="PROSITE" id="PS50144">
    <property type="entry name" value="MATH"/>
    <property type="match status" value="1"/>
</dbReference>
<evidence type="ECO:0000313" key="2">
    <source>
        <dbReference type="EMBL" id="KAL3093485.1"/>
    </source>
</evidence>
<reference evidence="2 3" key="1">
    <citation type="submission" date="2024-10" db="EMBL/GenBank/DDBJ databases">
        <authorList>
            <person name="Kim D."/>
        </authorList>
    </citation>
    <scope>NUCLEOTIDE SEQUENCE [LARGE SCALE GENOMIC DNA]</scope>
    <source>
        <strain evidence="2">Taebaek</strain>
    </source>
</reference>
<organism evidence="2 3">
    <name type="scientific">Heterodera schachtii</name>
    <name type="common">Sugarbeet cyst nematode worm</name>
    <name type="synonym">Tylenchus schachtii</name>
    <dbReference type="NCBI Taxonomy" id="97005"/>
    <lineage>
        <taxon>Eukaryota</taxon>
        <taxon>Metazoa</taxon>
        <taxon>Ecdysozoa</taxon>
        <taxon>Nematoda</taxon>
        <taxon>Chromadorea</taxon>
        <taxon>Rhabditida</taxon>
        <taxon>Tylenchina</taxon>
        <taxon>Tylenchomorpha</taxon>
        <taxon>Tylenchoidea</taxon>
        <taxon>Heteroderidae</taxon>
        <taxon>Heteroderinae</taxon>
        <taxon>Heterodera</taxon>
    </lineage>
</organism>
<accession>A0ABD2JS65</accession>
<dbReference type="Gene3D" id="2.60.210.10">
    <property type="entry name" value="Apoptosis, Tumor Necrosis Factor Receptor Associated Protein 2, Chain A"/>
    <property type="match status" value="2"/>
</dbReference>
<dbReference type="AlphaFoldDB" id="A0ABD2JS65"/>
<evidence type="ECO:0000313" key="3">
    <source>
        <dbReference type="Proteomes" id="UP001620645"/>
    </source>
</evidence>
<dbReference type="Pfam" id="PF22486">
    <property type="entry name" value="MATH_2"/>
    <property type="match status" value="1"/>
</dbReference>
<dbReference type="SMART" id="SM00061">
    <property type="entry name" value="MATH"/>
    <property type="match status" value="1"/>
</dbReference>
<sequence length="286" mass="33121">MPFPTNGRISDRKKGTLLMDIEKVSEFAKEADDRSQYSKKVYINGFSWKIQAQIEKKNGSTENNEKWLAIYLLCDAPKEDSNWRCCVHSATFRIVSQKNGAENSIGTLIDRVFDNKSTNWGFENFISVTELMELNNGFYNNEADKVTLAIDVTMKEAKMEKLILDQCKSKGTFFTKIEKVSEFAREAIGSERRSETVHIHGFSWKIMAQIRKNWLGTDNEKWMGFRHLCDAPKEANNCSFECSATFRIVSQKNDVPDFKDEFNDQLLNNKFNWKFFHSISFDVSDN</sequence>
<dbReference type="EMBL" id="JBICCN010000109">
    <property type="protein sequence ID" value="KAL3093485.1"/>
    <property type="molecule type" value="Genomic_DNA"/>
</dbReference>
<dbReference type="InterPro" id="IPR002083">
    <property type="entry name" value="MATH/TRAF_dom"/>
</dbReference>
<comment type="caution">
    <text evidence="2">The sequence shown here is derived from an EMBL/GenBank/DDBJ whole genome shotgun (WGS) entry which is preliminary data.</text>
</comment>
<name>A0ABD2JS65_HETSC</name>
<proteinExistence type="predicted"/>
<protein>
    <recommendedName>
        <fullName evidence="1">MATH domain-containing protein</fullName>
    </recommendedName>
</protein>
<dbReference type="InterPro" id="IPR008974">
    <property type="entry name" value="TRAF-like"/>
</dbReference>
<dbReference type="PANTHER" id="PTHR47022:SF1">
    <property type="entry name" value="BTB AND MATH DOMAIN-CONTAINING PROTEIN 36-RELATED"/>
    <property type="match status" value="1"/>
</dbReference>